<protein>
    <recommendedName>
        <fullName evidence="1">HD domain-containing protein</fullName>
    </recommendedName>
</protein>
<evidence type="ECO:0000259" key="1">
    <source>
        <dbReference type="Pfam" id="PF01966"/>
    </source>
</evidence>
<accession>A0A1F8FIZ2</accession>
<proteinExistence type="predicted"/>
<evidence type="ECO:0000313" key="2">
    <source>
        <dbReference type="EMBL" id="OGN13077.1"/>
    </source>
</evidence>
<dbReference type="AlphaFoldDB" id="A0A1F8FIZ2"/>
<dbReference type="EMBL" id="MGJV01000045">
    <property type="protein sequence ID" value="OGN13077.1"/>
    <property type="molecule type" value="Genomic_DNA"/>
</dbReference>
<dbReference type="Proteomes" id="UP000176581">
    <property type="component" value="Unassembled WGS sequence"/>
</dbReference>
<dbReference type="SUPFAM" id="SSF109604">
    <property type="entry name" value="HD-domain/PDEase-like"/>
    <property type="match status" value="1"/>
</dbReference>
<dbReference type="PANTHER" id="PTHR33594">
    <property type="entry name" value="SUPERFAMILY HYDROLASE, PUTATIVE (AFU_ORTHOLOGUE AFUA_1G03035)-RELATED"/>
    <property type="match status" value="1"/>
</dbReference>
<organism evidence="2 3">
    <name type="scientific">Candidatus Yanofskybacteria bacterium RIFCSPHIGHO2_02_FULL_43_22</name>
    <dbReference type="NCBI Taxonomy" id="1802681"/>
    <lineage>
        <taxon>Bacteria</taxon>
        <taxon>Candidatus Yanofskyibacteriota</taxon>
    </lineage>
</organism>
<comment type="caution">
    <text evidence="2">The sequence shown here is derived from an EMBL/GenBank/DDBJ whole genome shotgun (WGS) entry which is preliminary data.</text>
</comment>
<dbReference type="CDD" id="cd00077">
    <property type="entry name" value="HDc"/>
    <property type="match status" value="1"/>
</dbReference>
<feature type="domain" description="HD" evidence="1">
    <location>
        <begin position="26"/>
        <end position="128"/>
    </location>
</feature>
<dbReference type="InterPro" id="IPR003607">
    <property type="entry name" value="HD/PDEase_dom"/>
</dbReference>
<reference evidence="2 3" key="1">
    <citation type="journal article" date="2016" name="Nat. Commun.">
        <title>Thousands of microbial genomes shed light on interconnected biogeochemical processes in an aquifer system.</title>
        <authorList>
            <person name="Anantharaman K."/>
            <person name="Brown C.T."/>
            <person name="Hug L.A."/>
            <person name="Sharon I."/>
            <person name="Castelle C.J."/>
            <person name="Probst A.J."/>
            <person name="Thomas B.C."/>
            <person name="Singh A."/>
            <person name="Wilkins M.J."/>
            <person name="Karaoz U."/>
            <person name="Brodie E.L."/>
            <person name="Williams K.H."/>
            <person name="Hubbard S.S."/>
            <person name="Banfield J.F."/>
        </authorList>
    </citation>
    <scope>NUCLEOTIDE SEQUENCE [LARGE SCALE GENOMIC DNA]</scope>
</reference>
<dbReference type="InterPro" id="IPR006674">
    <property type="entry name" value="HD_domain"/>
</dbReference>
<evidence type="ECO:0000313" key="3">
    <source>
        <dbReference type="Proteomes" id="UP000176581"/>
    </source>
</evidence>
<sequence>MNKKLVEQLKIISKERQTKDDPCHDFNHILRVLNLGIKIGKKEKADLEVVIPAILFHDTVVYRKDLPESRNETNESADVAGNVLREIKKFPQEKIEQVQTCIRECSFSKGIVASTIEGKVVQDADRLESVGAISIMRTFTSGAQMNRLLYFPEDPLRENSKPPAYPQPLPASLDLFFTRLLLVGDSMRTETGKKMASRRAKFLDAFLKELRKELKESGIVK</sequence>
<dbReference type="Gene3D" id="1.10.3210.50">
    <property type="match status" value="1"/>
</dbReference>
<dbReference type="PANTHER" id="PTHR33594:SF1">
    <property type="entry name" value="HD_PDEASE DOMAIN-CONTAINING PROTEIN"/>
    <property type="match status" value="1"/>
</dbReference>
<gene>
    <name evidence="2" type="ORF">A3J47_01130</name>
</gene>
<name>A0A1F8FIZ2_9BACT</name>
<dbReference type="Pfam" id="PF01966">
    <property type="entry name" value="HD"/>
    <property type="match status" value="1"/>
</dbReference>